<keyword evidence="2" id="KW-1185">Reference proteome</keyword>
<dbReference type="AlphaFoldDB" id="A0AAD7WNY4"/>
<reference evidence="1" key="1">
    <citation type="journal article" date="2023" name="Science">
        <title>Genome structures resolve the early diversification of teleost fishes.</title>
        <authorList>
            <person name="Parey E."/>
            <person name="Louis A."/>
            <person name="Montfort J."/>
            <person name="Bouchez O."/>
            <person name="Roques C."/>
            <person name="Iampietro C."/>
            <person name="Lluch J."/>
            <person name="Castinel A."/>
            <person name="Donnadieu C."/>
            <person name="Desvignes T."/>
            <person name="Floi Bucao C."/>
            <person name="Jouanno E."/>
            <person name="Wen M."/>
            <person name="Mejri S."/>
            <person name="Dirks R."/>
            <person name="Jansen H."/>
            <person name="Henkel C."/>
            <person name="Chen W.J."/>
            <person name="Zahm M."/>
            <person name="Cabau C."/>
            <person name="Klopp C."/>
            <person name="Thompson A.W."/>
            <person name="Robinson-Rechavi M."/>
            <person name="Braasch I."/>
            <person name="Lecointre G."/>
            <person name="Bobe J."/>
            <person name="Postlethwait J.H."/>
            <person name="Berthelot C."/>
            <person name="Roest Crollius H."/>
            <person name="Guiguen Y."/>
        </authorList>
    </citation>
    <scope>NUCLEOTIDE SEQUENCE</scope>
    <source>
        <strain evidence="1">NC1722</strain>
    </source>
</reference>
<dbReference type="EMBL" id="JAINUG010000055">
    <property type="protein sequence ID" value="KAJ8404051.1"/>
    <property type="molecule type" value="Genomic_DNA"/>
</dbReference>
<proteinExistence type="predicted"/>
<evidence type="ECO:0000313" key="2">
    <source>
        <dbReference type="Proteomes" id="UP001221898"/>
    </source>
</evidence>
<accession>A0AAD7WNY4</accession>
<gene>
    <name evidence="1" type="ORF">AAFF_G00344010</name>
</gene>
<sequence>MDNVIGVSTETSGWSVMRELLLICTLVLGSVIPAHGLSSNIQHGLSFEKAGGSQWAVSGSNGQQGDIVSSTDSHDHMLTEGSLQYLGSPSIAWPKLNAAVHCGVENMTLRLLRLTPSPLDVKQNGSWVSASQMPPHCGYAVSRKRRLVTLQVPYNGCEVTKKNGVHRISIRSGNAKMAISCPSPHDIPQVHWITAAPTPAPQPSFQFPLNLLYSHHHATAAPTPAPQPWWFPSHVHHSHPLATPAPTPAPQPSFQFPLNLLYSHPLATAAPTPASQPWWFPSHVHHSHPLATAAPTPASQPWWFPSHVHHSHPLATPAPTPAPQPWWFPSHVHHSHPLATPAPQPSFQFPQNLLYSHHHATAAPAPQPSFQFPQNLLYSHHHATAAPAPQPSFQFPQNLLYSHHHAKAAAP</sequence>
<dbReference type="Proteomes" id="UP001221898">
    <property type="component" value="Unassembled WGS sequence"/>
</dbReference>
<comment type="caution">
    <text evidence="1">The sequence shown here is derived from an EMBL/GenBank/DDBJ whole genome shotgun (WGS) entry which is preliminary data.</text>
</comment>
<protein>
    <submittedName>
        <fullName evidence="1">Uncharacterized protein</fullName>
    </submittedName>
</protein>
<name>A0AAD7WNY4_9TELE</name>
<evidence type="ECO:0000313" key="1">
    <source>
        <dbReference type="EMBL" id="KAJ8404051.1"/>
    </source>
</evidence>
<organism evidence="1 2">
    <name type="scientific">Aldrovandia affinis</name>
    <dbReference type="NCBI Taxonomy" id="143900"/>
    <lineage>
        <taxon>Eukaryota</taxon>
        <taxon>Metazoa</taxon>
        <taxon>Chordata</taxon>
        <taxon>Craniata</taxon>
        <taxon>Vertebrata</taxon>
        <taxon>Euteleostomi</taxon>
        <taxon>Actinopterygii</taxon>
        <taxon>Neopterygii</taxon>
        <taxon>Teleostei</taxon>
        <taxon>Notacanthiformes</taxon>
        <taxon>Halosauridae</taxon>
        <taxon>Aldrovandia</taxon>
    </lineage>
</organism>